<reference evidence="7 8" key="1">
    <citation type="submission" date="2024-01" db="EMBL/GenBank/DDBJ databases">
        <title>Genome assemblies of Stephania.</title>
        <authorList>
            <person name="Yang L."/>
        </authorList>
    </citation>
    <scope>NUCLEOTIDE SEQUENCE [LARGE SCALE GENOMIC DNA]</scope>
    <source>
        <strain evidence="7">QJT</strain>
        <tissue evidence="7">Leaf</tissue>
    </source>
</reference>
<evidence type="ECO:0000313" key="7">
    <source>
        <dbReference type="EMBL" id="KAK9108940.1"/>
    </source>
</evidence>
<dbReference type="Proteomes" id="UP001417504">
    <property type="component" value="Unassembled WGS sequence"/>
</dbReference>
<dbReference type="Gene3D" id="2.60.120.330">
    <property type="entry name" value="B-lactam Antibiotic, Isopenicillin N Synthase, Chain"/>
    <property type="match status" value="1"/>
</dbReference>
<dbReference type="SUPFAM" id="SSF51197">
    <property type="entry name" value="Clavaminate synthase-like"/>
    <property type="match status" value="1"/>
</dbReference>
<sequence length="287" mass="33067">MGVKDLIDSGVTMIPKIASNHDWGFYLIINHGISNETIDRTINAFESFYDVPMEAKKQYHHMDHKVAFCSTFNIFYSEAINWKDSLRVYMAPNLPEMDQMRELLEWDIHAKRVAEELMEMMCEGLGVKKEKLKEMSCLEHRKLVSHYYPYCPQPDLTLGLPPHTDRGVLNVLLQNKVNGLHVKHGKEWIEVKPVRCALIINVGDLLQHRVVANPSKNPRISLAPIYKPGKRGENDVYGVFPEIISPERPSLYKEFTIPEIQKQGITDDFSCRAIIDLFKLDKSEEEA</sequence>
<dbReference type="AlphaFoldDB" id="A0AAP0NJU7"/>
<proteinExistence type="inferred from homology"/>
<dbReference type="InterPro" id="IPR027443">
    <property type="entry name" value="IPNS-like_sf"/>
</dbReference>
<comment type="similarity">
    <text evidence="1 5">Belongs to the iron/ascorbate-dependent oxidoreductase family.</text>
</comment>
<evidence type="ECO:0000256" key="5">
    <source>
        <dbReference type="RuleBase" id="RU003682"/>
    </source>
</evidence>
<accession>A0AAP0NJU7</accession>
<keyword evidence="3 5" id="KW-0560">Oxidoreductase</keyword>
<keyword evidence="2 5" id="KW-0479">Metal-binding</keyword>
<feature type="domain" description="Fe2OG dioxygenase" evidence="6">
    <location>
        <begin position="133"/>
        <end position="228"/>
    </location>
</feature>
<evidence type="ECO:0000256" key="3">
    <source>
        <dbReference type="ARBA" id="ARBA00023002"/>
    </source>
</evidence>
<dbReference type="InterPro" id="IPR026992">
    <property type="entry name" value="DIOX_N"/>
</dbReference>
<name>A0AAP0NJU7_9MAGN</name>
<dbReference type="PROSITE" id="PS51471">
    <property type="entry name" value="FE2OG_OXY"/>
    <property type="match status" value="1"/>
</dbReference>
<evidence type="ECO:0000256" key="1">
    <source>
        <dbReference type="ARBA" id="ARBA00008056"/>
    </source>
</evidence>
<evidence type="ECO:0000259" key="6">
    <source>
        <dbReference type="PROSITE" id="PS51471"/>
    </source>
</evidence>
<dbReference type="InterPro" id="IPR044861">
    <property type="entry name" value="IPNS-like_FE2OG_OXY"/>
</dbReference>
<evidence type="ECO:0000313" key="8">
    <source>
        <dbReference type="Proteomes" id="UP001417504"/>
    </source>
</evidence>
<evidence type="ECO:0000256" key="4">
    <source>
        <dbReference type="ARBA" id="ARBA00023004"/>
    </source>
</evidence>
<keyword evidence="8" id="KW-1185">Reference proteome</keyword>
<dbReference type="GO" id="GO:0051213">
    <property type="term" value="F:dioxygenase activity"/>
    <property type="evidence" value="ECO:0007669"/>
    <property type="project" value="UniProtKB-ARBA"/>
</dbReference>
<dbReference type="PANTHER" id="PTHR10209">
    <property type="entry name" value="OXIDOREDUCTASE, 2OG-FE II OXYGENASE FAMILY PROTEIN"/>
    <property type="match status" value="1"/>
</dbReference>
<dbReference type="GO" id="GO:0046872">
    <property type="term" value="F:metal ion binding"/>
    <property type="evidence" value="ECO:0007669"/>
    <property type="project" value="UniProtKB-KW"/>
</dbReference>
<dbReference type="PANTHER" id="PTHR10209:SF751">
    <property type="entry name" value="OS06G0255100 PROTEIN"/>
    <property type="match status" value="1"/>
</dbReference>
<keyword evidence="4 5" id="KW-0408">Iron</keyword>
<dbReference type="EMBL" id="JBBNAE010000007">
    <property type="protein sequence ID" value="KAK9108940.1"/>
    <property type="molecule type" value="Genomic_DNA"/>
</dbReference>
<evidence type="ECO:0000256" key="2">
    <source>
        <dbReference type="ARBA" id="ARBA00022723"/>
    </source>
</evidence>
<protein>
    <recommendedName>
        <fullName evidence="6">Fe2OG dioxygenase domain-containing protein</fullName>
    </recommendedName>
</protein>
<dbReference type="Pfam" id="PF14226">
    <property type="entry name" value="DIOX_N"/>
    <property type="match status" value="1"/>
</dbReference>
<gene>
    <name evidence="7" type="ORF">Sjap_017000</name>
</gene>
<organism evidence="7 8">
    <name type="scientific">Stephania japonica</name>
    <dbReference type="NCBI Taxonomy" id="461633"/>
    <lineage>
        <taxon>Eukaryota</taxon>
        <taxon>Viridiplantae</taxon>
        <taxon>Streptophyta</taxon>
        <taxon>Embryophyta</taxon>
        <taxon>Tracheophyta</taxon>
        <taxon>Spermatophyta</taxon>
        <taxon>Magnoliopsida</taxon>
        <taxon>Ranunculales</taxon>
        <taxon>Menispermaceae</taxon>
        <taxon>Menispermoideae</taxon>
        <taxon>Cissampelideae</taxon>
        <taxon>Stephania</taxon>
    </lineage>
</organism>
<dbReference type="InterPro" id="IPR005123">
    <property type="entry name" value="Oxoglu/Fe-dep_dioxygenase_dom"/>
</dbReference>
<dbReference type="Pfam" id="PF03171">
    <property type="entry name" value="2OG-FeII_Oxy"/>
    <property type="match status" value="1"/>
</dbReference>
<comment type="caution">
    <text evidence="7">The sequence shown here is derived from an EMBL/GenBank/DDBJ whole genome shotgun (WGS) entry which is preliminary data.</text>
</comment>